<proteinExistence type="predicted"/>
<evidence type="ECO:0000313" key="3">
    <source>
        <dbReference type="Proteomes" id="UP001064933"/>
    </source>
</evidence>
<dbReference type="Proteomes" id="UP001064933">
    <property type="component" value="Chromosome"/>
</dbReference>
<accession>A0ABY6B3C7</accession>
<sequence length="107" mass="12025">MFAKVIAALGLLICVLLAVDMCLPARHQRAWRAWIRRPMGGSGGSGGFSRFARSPFSGLGHRFSSRERRRAAHDAAQDAIARAKHRSNNWDGNVYHGDEFDQRRKPH</sequence>
<keyword evidence="3" id="KW-1185">Reference proteome</keyword>
<organism evidence="2 3">
    <name type="scientific">Roseateles amylovorans</name>
    <dbReference type="NCBI Taxonomy" id="2978473"/>
    <lineage>
        <taxon>Bacteria</taxon>
        <taxon>Pseudomonadati</taxon>
        <taxon>Pseudomonadota</taxon>
        <taxon>Betaproteobacteria</taxon>
        <taxon>Burkholderiales</taxon>
        <taxon>Sphaerotilaceae</taxon>
        <taxon>Roseateles</taxon>
    </lineage>
</organism>
<reference evidence="2" key="1">
    <citation type="submission" date="2022-10" db="EMBL/GenBank/DDBJ databases">
        <title>Characterization and whole genome sequencing of a new Roseateles species, isolated from fresh water.</title>
        <authorList>
            <person name="Guliayeva D.Y."/>
            <person name="Akhremchuk A.E."/>
            <person name="Sikolenko M.A."/>
            <person name="Valentovich L.N."/>
            <person name="Sidarenka A.V."/>
        </authorList>
    </citation>
    <scope>NUCLEOTIDE SEQUENCE</scope>
    <source>
        <strain evidence="2">BIM B-1768</strain>
    </source>
</reference>
<evidence type="ECO:0000313" key="2">
    <source>
        <dbReference type="EMBL" id="UXH77780.1"/>
    </source>
</evidence>
<dbReference type="RefSeq" id="WP_261757535.1">
    <property type="nucleotide sequence ID" value="NZ_CP104562.2"/>
</dbReference>
<dbReference type="EMBL" id="CP104562">
    <property type="protein sequence ID" value="UXH77780.1"/>
    <property type="molecule type" value="Genomic_DNA"/>
</dbReference>
<evidence type="ECO:0000256" key="1">
    <source>
        <dbReference type="SAM" id="MobiDB-lite"/>
    </source>
</evidence>
<feature type="compositionally biased region" description="Basic and acidic residues" evidence="1">
    <location>
        <begin position="96"/>
        <end position="107"/>
    </location>
</feature>
<protein>
    <submittedName>
        <fullName evidence="2">Uncharacterized protein</fullName>
    </submittedName>
</protein>
<feature type="region of interest" description="Disordered" evidence="1">
    <location>
        <begin position="87"/>
        <end position="107"/>
    </location>
</feature>
<gene>
    <name evidence="2" type="ORF">N4261_22840</name>
</gene>
<name>A0ABY6B3C7_9BURK</name>